<protein>
    <submittedName>
        <fullName evidence="2">Uncharacterized protein</fullName>
    </submittedName>
</protein>
<reference evidence="2 3" key="1">
    <citation type="journal article" date="2014" name="Curr. Biol.">
        <title>The genome of the clonal raider ant Cerapachys biroi.</title>
        <authorList>
            <person name="Oxley P.R."/>
            <person name="Ji L."/>
            <person name="Fetter-Pruneda I."/>
            <person name="McKenzie S.K."/>
            <person name="Li C."/>
            <person name="Hu H."/>
            <person name="Zhang G."/>
            <person name="Kronauer D.J."/>
        </authorList>
    </citation>
    <scope>NUCLEOTIDE SEQUENCE [LARGE SCALE GENOMIC DNA]</scope>
</reference>
<name>A0A026WQ99_OOCBI</name>
<evidence type="ECO:0000313" key="3">
    <source>
        <dbReference type="Proteomes" id="UP000053097"/>
    </source>
</evidence>
<sequence length="118" mass="13115">MDNTILLILLYLSIVTIVDQCLCIFLPEICNVRIGIFLRKEEKKKVSPSVVFPERVSSRGCTKEIGGFSGTYWPLNPLQLPSASSLVGGAKEDAGWKGRRKAVQSFGTEIWQSLKLDN</sequence>
<evidence type="ECO:0000313" key="2">
    <source>
        <dbReference type="EMBL" id="EZA57289.1"/>
    </source>
</evidence>
<dbReference type="Proteomes" id="UP000053097">
    <property type="component" value="Unassembled WGS sequence"/>
</dbReference>
<gene>
    <name evidence="2" type="ORF">X777_02540</name>
</gene>
<feature type="chain" id="PRO_5001546004" evidence="1">
    <location>
        <begin position="21"/>
        <end position="118"/>
    </location>
</feature>
<keyword evidence="3" id="KW-1185">Reference proteome</keyword>
<organism evidence="2 3">
    <name type="scientific">Ooceraea biroi</name>
    <name type="common">Clonal raider ant</name>
    <name type="synonym">Cerapachys biroi</name>
    <dbReference type="NCBI Taxonomy" id="2015173"/>
    <lineage>
        <taxon>Eukaryota</taxon>
        <taxon>Metazoa</taxon>
        <taxon>Ecdysozoa</taxon>
        <taxon>Arthropoda</taxon>
        <taxon>Hexapoda</taxon>
        <taxon>Insecta</taxon>
        <taxon>Pterygota</taxon>
        <taxon>Neoptera</taxon>
        <taxon>Endopterygota</taxon>
        <taxon>Hymenoptera</taxon>
        <taxon>Apocrita</taxon>
        <taxon>Aculeata</taxon>
        <taxon>Formicoidea</taxon>
        <taxon>Formicidae</taxon>
        <taxon>Dorylinae</taxon>
        <taxon>Ooceraea</taxon>
    </lineage>
</organism>
<dbReference type="AlphaFoldDB" id="A0A026WQ99"/>
<keyword evidence="1" id="KW-0732">Signal</keyword>
<proteinExistence type="predicted"/>
<evidence type="ECO:0000256" key="1">
    <source>
        <dbReference type="SAM" id="SignalP"/>
    </source>
</evidence>
<accession>A0A026WQ99</accession>
<feature type="signal peptide" evidence="1">
    <location>
        <begin position="1"/>
        <end position="20"/>
    </location>
</feature>
<dbReference type="EMBL" id="KK107151">
    <property type="protein sequence ID" value="EZA57289.1"/>
    <property type="molecule type" value="Genomic_DNA"/>
</dbReference>